<feature type="region of interest" description="Disordered" evidence="6">
    <location>
        <begin position="39"/>
        <end position="66"/>
    </location>
</feature>
<dbReference type="SUPFAM" id="SSF88946">
    <property type="entry name" value="Sigma2 domain of RNA polymerase sigma factors"/>
    <property type="match status" value="1"/>
</dbReference>
<dbReference type="Proteomes" id="UP001085076">
    <property type="component" value="Miscellaneous, Linkage group lg04"/>
</dbReference>
<evidence type="ECO:0000259" key="7">
    <source>
        <dbReference type="PROSITE" id="PS00716"/>
    </source>
</evidence>
<keyword evidence="3" id="KW-0731">Sigma factor</keyword>
<dbReference type="InterPro" id="IPR007627">
    <property type="entry name" value="RNA_pol_sigma70_r2"/>
</dbReference>
<dbReference type="InterPro" id="IPR013325">
    <property type="entry name" value="RNA_pol_sigma_r2"/>
</dbReference>
<evidence type="ECO:0000313" key="8">
    <source>
        <dbReference type="EMBL" id="KAJ0975609.1"/>
    </source>
</evidence>
<evidence type="ECO:0000256" key="2">
    <source>
        <dbReference type="ARBA" id="ARBA00023015"/>
    </source>
</evidence>
<dbReference type="GO" id="GO:0016987">
    <property type="term" value="F:sigma factor activity"/>
    <property type="evidence" value="ECO:0007669"/>
    <property type="project" value="UniProtKB-KW"/>
</dbReference>
<organism evidence="8 9">
    <name type="scientific">Dioscorea zingiberensis</name>
    <dbReference type="NCBI Taxonomy" id="325984"/>
    <lineage>
        <taxon>Eukaryota</taxon>
        <taxon>Viridiplantae</taxon>
        <taxon>Streptophyta</taxon>
        <taxon>Embryophyta</taxon>
        <taxon>Tracheophyta</taxon>
        <taxon>Spermatophyta</taxon>
        <taxon>Magnoliopsida</taxon>
        <taxon>Liliopsida</taxon>
        <taxon>Dioscoreales</taxon>
        <taxon>Dioscoreaceae</taxon>
        <taxon>Dioscorea</taxon>
    </lineage>
</organism>
<dbReference type="InterPro" id="IPR050239">
    <property type="entry name" value="Sigma-70_RNA_pol_init_factors"/>
</dbReference>
<dbReference type="GO" id="GO:0006352">
    <property type="term" value="P:DNA-templated transcription initiation"/>
    <property type="evidence" value="ECO:0007669"/>
    <property type="project" value="InterPro"/>
</dbReference>
<reference evidence="8" key="2">
    <citation type="journal article" date="2022" name="Hortic Res">
        <title>The genome of Dioscorea zingiberensis sheds light on the biosynthesis, origin and evolution of the medicinally important diosgenin saponins.</title>
        <authorList>
            <person name="Li Y."/>
            <person name="Tan C."/>
            <person name="Li Z."/>
            <person name="Guo J."/>
            <person name="Li S."/>
            <person name="Chen X."/>
            <person name="Wang C."/>
            <person name="Dai X."/>
            <person name="Yang H."/>
            <person name="Song W."/>
            <person name="Hou L."/>
            <person name="Xu J."/>
            <person name="Tong Z."/>
            <person name="Xu A."/>
            <person name="Yuan X."/>
            <person name="Wang W."/>
            <person name="Yang Q."/>
            <person name="Chen L."/>
            <person name="Sun Z."/>
            <person name="Wang K."/>
            <person name="Pan B."/>
            <person name="Chen J."/>
            <person name="Bao Y."/>
            <person name="Liu F."/>
            <person name="Qi X."/>
            <person name="Gang D.R."/>
            <person name="Wen J."/>
            <person name="Li J."/>
        </authorList>
    </citation>
    <scope>NUCLEOTIDE SEQUENCE</scope>
    <source>
        <strain evidence="8">Dzin_1.0</strain>
    </source>
</reference>
<dbReference type="CDD" id="cd06171">
    <property type="entry name" value="Sigma70_r4"/>
    <property type="match status" value="1"/>
</dbReference>
<protein>
    <recommendedName>
        <fullName evidence="7">RNA polymerase sigma-70 domain-containing protein</fullName>
    </recommendedName>
</protein>
<dbReference type="Gene3D" id="1.10.601.10">
    <property type="entry name" value="RNA Polymerase Primary Sigma Factor"/>
    <property type="match status" value="1"/>
</dbReference>
<dbReference type="PRINTS" id="PR00046">
    <property type="entry name" value="SIGMA70FCT"/>
</dbReference>
<evidence type="ECO:0000256" key="4">
    <source>
        <dbReference type="ARBA" id="ARBA00023125"/>
    </source>
</evidence>
<dbReference type="AlphaFoldDB" id="A0A9D5CMP1"/>
<dbReference type="SUPFAM" id="SSF88659">
    <property type="entry name" value="Sigma3 and sigma4 domains of RNA polymerase sigma factors"/>
    <property type="match status" value="2"/>
</dbReference>
<comment type="caution">
    <text evidence="8">The sequence shown here is derived from an EMBL/GenBank/DDBJ whole genome shotgun (WGS) entry which is preliminary data.</text>
</comment>
<keyword evidence="5" id="KW-0804">Transcription</keyword>
<name>A0A9D5CMP1_9LILI</name>
<dbReference type="InterPro" id="IPR000943">
    <property type="entry name" value="RNA_pol_sigma70"/>
</dbReference>
<feature type="compositionally biased region" description="Basic and acidic residues" evidence="6">
    <location>
        <begin position="49"/>
        <end position="66"/>
    </location>
</feature>
<dbReference type="InterPro" id="IPR014284">
    <property type="entry name" value="RNA_pol_sigma-70_dom"/>
</dbReference>
<dbReference type="InterPro" id="IPR013324">
    <property type="entry name" value="RNA_pol_sigma_r3/r4-like"/>
</dbReference>
<dbReference type="PANTHER" id="PTHR30603:SF47">
    <property type="entry name" value="RNA POLYMERASE SIGMA FACTOR SIGD, CHLOROPLASTIC"/>
    <property type="match status" value="1"/>
</dbReference>
<reference evidence="8" key="1">
    <citation type="submission" date="2021-03" db="EMBL/GenBank/DDBJ databases">
        <authorList>
            <person name="Li Z."/>
            <person name="Yang C."/>
        </authorList>
    </citation>
    <scope>NUCLEOTIDE SEQUENCE</scope>
    <source>
        <strain evidence="8">Dzin_1.0</strain>
        <tissue evidence="8">Leaf</tissue>
    </source>
</reference>
<dbReference type="GO" id="GO:0003677">
    <property type="term" value="F:DNA binding"/>
    <property type="evidence" value="ECO:0007669"/>
    <property type="project" value="UniProtKB-KW"/>
</dbReference>
<dbReference type="Gene3D" id="1.10.10.10">
    <property type="entry name" value="Winged helix-like DNA-binding domain superfamily/Winged helix DNA-binding domain"/>
    <property type="match status" value="2"/>
</dbReference>
<comment type="similarity">
    <text evidence="1">Belongs to the sigma-70 factor family.</text>
</comment>
<dbReference type="Pfam" id="PF04545">
    <property type="entry name" value="Sigma70_r4"/>
    <property type="match status" value="1"/>
</dbReference>
<evidence type="ECO:0000256" key="1">
    <source>
        <dbReference type="ARBA" id="ARBA00007788"/>
    </source>
</evidence>
<dbReference type="InterPro" id="IPR007624">
    <property type="entry name" value="RNA_pol_sigma70_r3"/>
</dbReference>
<dbReference type="InterPro" id="IPR007630">
    <property type="entry name" value="RNA_pol_sigma70_r4"/>
</dbReference>
<evidence type="ECO:0000256" key="3">
    <source>
        <dbReference type="ARBA" id="ARBA00023082"/>
    </source>
</evidence>
<gene>
    <name evidence="8" type="ORF">J5N97_017574</name>
</gene>
<dbReference type="PANTHER" id="PTHR30603">
    <property type="entry name" value="RNA POLYMERASE SIGMA FACTOR RPO"/>
    <property type="match status" value="1"/>
</dbReference>
<dbReference type="Pfam" id="PF04542">
    <property type="entry name" value="Sigma70_r2"/>
    <property type="match status" value="1"/>
</dbReference>
<evidence type="ECO:0000256" key="6">
    <source>
        <dbReference type="SAM" id="MobiDB-lite"/>
    </source>
</evidence>
<evidence type="ECO:0000313" key="9">
    <source>
        <dbReference type="Proteomes" id="UP001085076"/>
    </source>
</evidence>
<dbReference type="EMBL" id="JAGGNH010000004">
    <property type="protein sequence ID" value="KAJ0975609.1"/>
    <property type="molecule type" value="Genomic_DNA"/>
</dbReference>
<proteinExistence type="inferred from homology"/>
<keyword evidence="4" id="KW-0238">DNA-binding</keyword>
<dbReference type="NCBIfam" id="TIGR02937">
    <property type="entry name" value="sigma70-ECF"/>
    <property type="match status" value="1"/>
</dbReference>
<keyword evidence="9" id="KW-1185">Reference proteome</keyword>
<dbReference type="OrthoDB" id="206108at2759"/>
<sequence>MAEAVALANAAAQAAKDTVSSAMALSEIKSMQTKVEREYLQEHGFGSTEKAKEEEDERRTKGRSDEKEGCIGLLQGAQRFDAKRGNKLSTYVYWWIKQAIIRAIAKKSRLVRLPGSMCAVARKVADATSLLQRQLGRWPTYHEIADYTDLSASSVKIVTARSRHPISMNRPVKNKEITLEDVIPGPDETRPEFIVAKQLMLQDMEKLLKTLNSREEYIIRMHYGLTGERVHSCDEIGRLLNLSRERIRQIHHSALTRLREERDLIESLRQNLT</sequence>
<dbReference type="PROSITE" id="PS00716">
    <property type="entry name" value="SIGMA70_2"/>
    <property type="match status" value="1"/>
</dbReference>
<dbReference type="InterPro" id="IPR036388">
    <property type="entry name" value="WH-like_DNA-bd_sf"/>
</dbReference>
<keyword evidence="2" id="KW-0805">Transcription regulation</keyword>
<feature type="domain" description="RNA polymerase sigma-70" evidence="7">
    <location>
        <begin position="232"/>
        <end position="258"/>
    </location>
</feature>
<dbReference type="Pfam" id="PF04539">
    <property type="entry name" value="Sigma70_r3"/>
    <property type="match status" value="1"/>
</dbReference>
<evidence type="ECO:0000256" key="5">
    <source>
        <dbReference type="ARBA" id="ARBA00023163"/>
    </source>
</evidence>
<accession>A0A9D5CMP1</accession>